<evidence type="ECO:0000256" key="1">
    <source>
        <dbReference type="SAM" id="MobiDB-lite"/>
    </source>
</evidence>
<name>A0ABQ8FUG6_9PEZI</name>
<feature type="region of interest" description="Disordered" evidence="1">
    <location>
        <begin position="1"/>
        <end position="75"/>
    </location>
</feature>
<proteinExistence type="predicted"/>
<feature type="compositionally biased region" description="Low complexity" evidence="1">
    <location>
        <begin position="1"/>
        <end position="13"/>
    </location>
</feature>
<sequence>MASAAACPALLLPPTMPNPSPPSSPPALAPLDIASPPNPSSAAAAEYQPQRCAGATKPSSAAAPPPPSPTSYSSPLLRLPPEIRILIYAHLTPPQTLSYPLGPNTAISSLSHRPPPLALLLSCRTLAAEALDHFYRVARFGIMLNPPAPLADPHFQRLNSLPLLRRIRNLGVLLDWDFPRMPGYAATAGMGGYEFGLEAEVPFFRQVMDRGRCADMLRLAKRLVGVLEKAGELRGCSVGWTDLVEGCWEEKRGVLEVLVGGLAKRGVKVMRGDVVALDEPGVARLFEGWEVVGARGR</sequence>
<accession>A0ABQ8FUG6</accession>
<feature type="compositionally biased region" description="Pro residues" evidence="1">
    <location>
        <begin position="14"/>
        <end position="28"/>
    </location>
</feature>
<keyword evidence="3" id="KW-1185">Reference proteome</keyword>
<dbReference type="EMBL" id="JAGTJR010000052">
    <property type="protein sequence ID" value="KAH7027128.1"/>
    <property type="molecule type" value="Genomic_DNA"/>
</dbReference>
<reference evidence="2 3" key="1">
    <citation type="journal article" date="2021" name="Nat. Commun.">
        <title>Genetic determinants of endophytism in the Arabidopsis root mycobiome.</title>
        <authorList>
            <person name="Mesny F."/>
            <person name="Miyauchi S."/>
            <person name="Thiergart T."/>
            <person name="Pickel B."/>
            <person name="Atanasova L."/>
            <person name="Karlsson M."/>
            <person name="Huettel B."/>
            <person name="Barry K.W."/>
            <person name="Haridas S."/>
            <person name="Chen C."/>
            <person name="Bauer D."/>
            <person name="Andreopoulos W."/>
            <person name="Pangilinan J."/>
            <person name="LaButti K."/>
            <person name="Riley R."/>
            <person name="Lipzen A."/>
            <person name="Clum A."/>
            <person name="Drula E."/>
            <person name="Henrissat B."/>
            <person name="Kohler A."/>
            <person name="Grigoriev I.V."/>
            <person name="Martin F.M."/>
            <person name="Hacquard S."/>
        </authorList>
    </citation>
    <scope>NUCLEOTIDE SEQUENCE [LARGE SCALE GENOMIC DNA]</scope>
    <source>
        <strain evidence="2 3">MPI-SDFR-AT-0080</strain>
    </source>
</reference>
<organism evidence="2 3">
    <name type="scientific">Macrophomina phaseolina</name>
    <dbReference type="NCBI Taxonomy" id="35725"/>
    <lineage>
        <taxon>Eukaryota</taxon>
        <taxon>Fungi</taxon>
        <taxon>Dikarya</taxon>
        <taxon>Ascomycota</taxon>
        <taxon>Pezizomycotina</taxon>
        <taxon>Dothideomycetes</taxon>
        <taxon>Dothideomycetes incertae sedis</taxon>
        <taxon>Botryosphaeriales</taxon>
        <taxon>Botryosphaeriaceae</taxon>
        <taxon>Macrophomina</taxon>
    </lineage>
</organism>
<gene>
    <name evidence="2" type="ORF">B0J12DRAFT_704771</name>
</gene>
<dbReference type="Proteomes" id="UP000774617">
    <property type="component" value="Unassembled WGS sequence"/>
</dbReference>
<comment type="caution">
    <text evidence="2">The sequence shown here is derived from an EMBL/GenBank/DDBJ whole genome shotgun (WGS) entry which is preliminary data.</text>
</comment>
<evidence type="ECO:0000313" key="2">
    <source>
        <dbReference type="EMBL" id="KAH7027128.1"/>
    </source>
</evidence>
<evidence type="ECO:0000313" key="3">
    <source>
        <dbReference type="Proteomes" id="UP000774617"/>
    </source>
</evidence>
<feature type="compositionally biased region" description="Low complexity" evidence="1">
    <location>
        <begin position="29"/>
        <end position="45"/>
    </location>
</feature>
<protein>
    <submittedName>
        <fullName evidence="2">Uncharacterized protein</fullName>
    </submittedName>
</protein>